<dbReference type="STRING" id="1076872.G8ZYI4"/>
<dbReference type="AlphaFoldDB" id="G8ZYI4"/>
<dbReference type="GO" id="GO:0005654">
    <property type="term" value="C:nucleoplasm"/>
    <property type="evidence" value="ECO:0007669"/>
    <property type="project" value="EnsemblFungi"/>
</dbReference>
<dbReference type="eggNOG" id="ENOG502S1GY">
    <property type="taxonomic scope" value="Eukaryota"/>
</dbReference>
<dbReference type="OrthoDB" id="4068385at2759"/>
<dbReference type="HOGENOM" id="CLU_094334_0_0_1"/>
<dbReference type="InterPro" id="IPR022592">
    <property type="entry name" value="Nucleolar_19"/>
</dbReference>
<dbReference type="GO" id="GO:0000447">
    <property type="term" value="P:endonucleolytic cleavage in ITS1 to separate SSU-rRNA from 5.8S rRNA and LSU-rRNA from tricistronic rRNA transcript (SSU-rRNA, 5.8S rRNA, LSU-rRNA)"/>
    <property type="evidence" value="ECO:0007669"/>
    <property type="project" value="EnsemblFungi"/>
</dbReference>
<evidence type="ECO:0000313" key="2">
    <source>
        <dbReference type="EMBL" id="CCE93459.1"/>
    </source>
</evidence>
<dbReference type="GeneID" id="11504517"/>
<proteinExistence type="predicted"/>
<dbReference type="Pfam" id="PF10863">
    <property type="entry name" value="NOP19"/>
    <property type="match status" value="1"/>
</dbReference>
<evidence type="ECO:0000256" key="1">
    <source>
        <dbReference type="SAM" id="MobiDB-lite"/>
    </source>
</evidence>
<dbReference type="KEGG" id="tdl:TDEL_0G00920"/>
<evidence type="ECO:0008006" key="4">
    <source>
        <dbReference type="Google" id="ProtNLM"/>
    </source>
</evidence>
<reference evidence="2 3" key="1">
    <citation type="journal article" date="2011" name="Proc. Natl. Acad. Sci. U.S.A.">
        <title>Evolutionary erosion of yeast sex chromosomes by mating-type switching accidents.</title>
        <authorList>
            <person name="Gordon J.L."/>
            <person name="Armisen D."/>
            <person name="Proux-Wera E."/>
            <person name="Oheigeartaigh S.S."/>
            <person name="Byrne K.P."/>
            <person name="Wolfe K.H."/>
        </authorList>
    </citation>
    <scope>NUCLEOTIDE SEQUENCE [LARGE SCALE GENOMIC DNA]</scope>
    <source>
        <strain evidence="3">ATCC 10662 / CBS 1146 / NBRC 0425 / NCYC 2629 / NRRL Y-866</strain>
    </source>
</reference>
<protein>
    <recommendedName>
        <fullName evidence="4">Nucleolar protein 19</fullName>
    </recommendedName>
</protein>
<dbReference type="FunCoup" id="G8ZYI4">
    <property type="interactions" value="140"/>
</dbReference>
<name>G8ZYI4_TORDE</name>
<sequence length="187" mass="21340">MSRANEIQQKLNLQAELQKTFNGNARKVMGWLDKNEPDKQPDVTELNSSKESFFTLPVVQAGSGLNFAAATTNLDHKEDIHTVGEFIRSDKKVSSLSKKRRHQPDIRANTVHRISNDDTRAMIALKRKMRQTQRDSIRHDVRLEKTAPDARTANSNEDDSEDEEERAVQKTTKKTVGLLFNGKKKRK</sequence>
<dbReference type="RefSeq" id="XP_003682670.1">
    <property type="nucleotide sequence ID" value="XM_003682622.1"/>
</dbReference>
<dbReference type="GO" id="GO:0000480">
    <property type="term" value="P:endonucleolytic cleavage in 5'-ETS of tricistronic rRNA transcript (SSU-rRNA, 5.8S rRNA, LSU-rRNA)"/>
    <property type="evidence" value="ECO:0007669"/>
    <property type="project" value="EnsemblFungi"/>
</dbReference>
<dbReference type="GO" id="GO:0000472">
    <property type="term" value="P:endonucleolytic cleavage to generate mature 5'-end of SSU-rRNA from (SSU-rRNA, 5.8S rRNA, LSU-rRNA)"/>
    <property type="evidence" value="ECO:0007669"/>
    <property type="project" value="EnsemblFungi"/>
</dbReference>
<feature type="region of interest" description="Disordered" evidence="1">
    <location>
        <begin position="129"/>
        <end position="187"/>
    </location>
</feature>
<accession>G8ZYI4</accession>
<dbReference type="GO" id="GO:0032040">
    <property type="term" value="C:small-subunit processome"/>
    <property type="evidence" value="ECO:0007669"/>
    <property type="project" value="EnsemblFungi"/>
</dbReference>
<dbReference type="Proteomes" id="UP000005627">
    <property type="component" value="Chromosome 7"/>
</dbReference>
<feature type="compositionally biased region" description="Acidic residues" evidence="1">
    <location>
        <begin position="156"/>
        <end position="165"/>
    </location>
</feature>
<feature type="compositionally biased region" description="Basic and acidic residues" evidence="1">
    <location>
        <begin position="132"/>
        <end position="148"/>
    </location>
</feature>
<dbReference type="GO" id="GO:0030686">
    <property type="term" value="C:90S preribosome"/>
    <property type="evidence" value="ECO:0007669"/>
    <property type="project" value="EnsemblFungi"/>
</dbReference>
<organism evidence="2 3">
    <name type="scientific">Torulaspora delbrueckii</name>
    <name type="common">Yeast</name>
    <name type="synonym">Candida colliculosa</name>
    <dbReference type="NCBI Taxonomy" id="4950"/>
    <lineage>
        <taxon>Eukaryota</taxon>
        <taxon>Fungi</taxon>
        <taxon>Dikarya</taxon>
        <taxon>Ascomycota</taxon>
        <taxon>Saccharomycotina</taxon>
        <taxon>Saccharomycetes</taxon>
        <taxon>Saccharomycetales</taxon>
        <taxon>Saccharomycetaceae</taxon>
        <taxon>Torulaspora</taxon>
    </lineage>
</organism>
<keyword evidence="3" id="KW-1185">Reference proteome</keyword>
<evidence type="ECO:0000313" key="3">
    <source>
        <dbReference type="Proteomes" id="UP000005627"/>
    </source>
</evidence>
<dbReference type="InParanoid" id="G8ZYI4"/>
<gene>
    <name evidence="2" type="primary">TDEL0G00920</name>
    <name evidence="2" type="ORF">TDEL_0G00920</name>
</gene>
<dbReference type="EMBL" id="HE616748">
    <property type="protein sequence ID" value="CCE93459.1"/>
    <property type="molecule type" value="Genomic_DNA"/>
</dbReference>